<dbReference type="STRING" id="7176.B0XJF7"/>
<protein>
    <submittedName>
        <fullName evidence="1 2">Nipsnap protein</fullName>
    </submittedName>
</protein>
<organism>
    <name type="scientific">Culex quinquefasciatus</name>
    <name type="common">Southern house mosquito</name>
    <name type="synonym">Culex pungens</name>
    <dbReference type="NCBI Taxonomy" id="7176"/>
    <lineage>
        <taxon>Eukaryota</taxon>
        <taxon>Metazoa</taxon>
        <taxon>Ecdysozoa</taxon>
        <taxon>Arthropoda</taxon>
        <taxon>Hexapoda</taxon>
        <taxon>Insecta</taxon>
        <taxon>Pterygota</taxon>
        <taxon>Neoptera</taxon>
        <taxon>Endopterygota</taxon>
        <taxon>Diptera</taxon>
        <taxon>Nematocera</taxon>
        <taxon>Culicoidea</taxon>
        <taxon>Culicidae</taxon>
        <taxon>Culicinae</taxon>
        <taxon>Culicini</taxon>
        <taxon>Culex</taxon>
        <taxon>Culex</taxon>
    </lineage>
</organism>
<gene>
    <name evidence="2" type="primary">6053748</name>
    <name evidence="1" type="ORF">CpipJ_CPIJ018962</name>
</gene>
<reference evidence="1" key="1">
    <citation type="submission" date="2007-03" db="EMBL/GenBank/DDBJ databases">
        <title>Annotation of Culex pipiens quinquefasciatus.</title>
        <authorList>
            <consortium name="The Broad Institute Genome Sequencing Platform"/>
            <person name="Atkinson P.W."/>
            <person name="Hemingway J."/>
            <person name="Christensen B.M."/>
            <person name="Higgs S."/>
            <person name="Kodira C."/>
            <person name="Hannick L."/>
            <person name="Megy K."/>
            <person name="O'Leary S."/>
            <person name="Pearson M."/>
            <person name="Haas B.J."/>
            <person name="Mauceli E."/>
            <person name="Wortman J.R."/>
            <person name="Lee N.H."/>
            <person name="Guigo R."/>
            <person name="Stanke M."/>
            <person name="Alvarado L."/>
            <person name="Amedeo P."/>
            <person name="Antoine C.H."/>
            <person name="Arensburger P."/>
            <person name="Bidwell S.L."/>
            <person name="Crawford M."/>
            <person name="Camaro F."/>
            <person name="Devon K."/>
            <person name="Engels R."/>
            <person name="Hammond M."/>
            <person name="Howarth C."/>
            <person name="Koehrsen M."/>
            <person name="Lawson D."/>
            <person name="Montgomery P."/>
            <person name="Nene V."/>
            <person name="Nusbaum C."/>
            <person name="Puiu D."/>
            <person name="Romero-Severson J."/>
            <person name="Severson D.W."/>
            <person name="Shumway M."/>
            <person name="Sisk P."/>
            <person name="Stolte C."/>
            <person name="Zeng Q."/>
            <person name="Eisenstadt E."/>
            <person name="Fraser-Liggett C."/>
            <person name="Strausberg R."/>
            <person name="Galagan J."/>
            <person name="Birren B."/>
            <person name="Collins F.H."/>
        </authorList>
    </citation>
    <scope>NUCLEOTIDE SEQUENCE [LARGE SCALE GENOMIC DNA]</scope>
    <source>
        <strain evidence="1">JHB</strain>
    </source>
</reference>
<dbReference type="EnsemblMetazoa" id="CPIJ018962-RA">
    <property type="protein sequence ID" value="CPIJ018962-PA"/>
    <property type="gene ID" value="CPIJ018962"/>
</dbReference>
<evidence type="ECO:0000313" key="1">
    <source>
        <dbReference type="EMBL" id="EDS30288.1"/>
    </source>
</evidence>
<keyword evidence="3" id="KW-1185">Reference proteome</keyword>
<reference evidence="2" key="2">
    <citation type="submission" date="2020-05" db="UniProtKB">
        <authorList>
            <consortium name="EnsemblMetazoa"/>
        </authorList>
    </citation>
    <scope>IDENTIFICATION</scope>
    <source>
        <strain evidence="2">JHB</strain>
    </source>
</reference>
<accession>B0XJF7</accession>
<dbReference type="EMBL" id="DS233504">
    <property type="protein sequence ID" value="EDS30288.1"/>
    <property type="molecule type" value="Genomic_DNA"/>
</dbReference>
<proteinExistence type="predicted"/>
<dbReference type="PANTHER" id="PTHR21017">
    <property type="entry name" value="NIPSNAP-RELATED"/>
    <property type="match status" value="1"/>
</dbReference>
<dbReference type="InterPro" id="IPR051557">
    <property type="entry name" value="NipSnap_domain"/>
</dbReference>
<name>B0XJF7_CULQU</name>
<dbReference type="HOGENOM" id="CLU_2608373_0_0_1"/>
<dbReference type="AlphaFoldDB" id="B0XJF7"/>
<evidence type="ECO:0000313" key="3">
    <source>
        <dbReference type="Proteomes" id="UP000002320"/>
    </source>
</evidence>
<dbReference type="OrthoDB" id="10262843at2759"/>
<dbReference type="PANTHER" id="PTHR21017:SF17">
    <property type="entry name" value="PROTEIN NIPSNAP"/>
    <property type="match status" value="1"/>
</dbReference>
<dbReference type="InParanoid" id="B0XJF7"/>
<dbReference type="Proteomes" id="UP000002320">
    <property type="component" value="Unassembled WGS sequence"/>
</dbReference>
<dbReference type="VEuPathDB" id="VectorBase:CPIJ018962"/>
<evidence type="ECO:0000313" key="2">
    <source>
        <dbReference type="EnsemblMetazoa" id="CPIJ018962-PA"/>
    </source>
</evidence>
<dbReference type="VEuPathDB" id="VectorBase:CQUJHB008731"/>
<dbReference type="GO" id="GO:0005739">
    <property type="term" value="C:mitochondrion"/>
    <property type="evidence" value="ECO:0007669"/>
    <property type="project" value="TreeGrafter"/>
</dbReference>
<dbReference type="KEGG" id="cqu:CpipJ_CPIJ018962"/>
<sequence>MTSVTFRLGKAFHVPVRNLATTSALARDGSSESWLSKLLVRKIEPTKESHSRMLSDKEIIYELHTHNVRPDSVGKYLEN</sequence>